<dbReference type="EMBL" id="JBGMDY010000011">
    <property type="protein sequence ID" value="KAL2318489.1"/>
    <property type="molecule type" value="Genomic_DNA"/>
</dbReference>
<protein>
    <submittedName>
        <fullName evidence="2">Uncharacterized protein</fullName>
    </submittedName>
</protein>
<accession>A0ABD1L4P6</accession>
<keyword evidence="1" id="KW-0472">Membrane</keyword>
<dbReference type="AlphaFoldDB" id="A0ABD1L4P6"/>
<evidence type="ECO:0000313" key="3">
    <source>
        <dbReference type="Proteomes" id="UP001603857"/>
    </source>
</evidence>
<gene>
    <name evidence="2" type="ORF">Fmac_032365</name>
</gene>
<keyword evidence="1" id="KW-0812">Transmembrane</keyword>
<evidence type="ECO:0000313" key="2">
    <source>
        <dbReference type="EMBL" id="KAL2318489.1"/>
    </source>
</evidence>
<keyword evidence="1" id="KW-1133">Transmembrane helix</keyword>
<dbReference type="Proteomes" id="UP001603857">
    <property type="component" value="Unassembled WGS sequence"/>
</dbReference>
<sequence>MAQIHTFWGYFDSITCKNDTALASPPSSLNIFFSKDLDKALVPHRLIVGKKVGLLFLGIAAIMQVRLGKRRMMFTTINGSHAHTISVIGRSPVIGSQLLRCYLL</sequence>
<proteinExistence type="predicted"/>
<evidence type="ECO:0000256" key="1">
    <source>
        <dbReference type="SAM" id="Phobius"/>
    </source>
</evidence>
<feature type="transmembrane region" description="Helical" evidence="1">
    <location>
        <begin position="46"/>
        <end position="65"/>
    </location>
</feature>
<reference evidence="2 3" key="1">
    <citation type="submission" date="2024-08" db="EMBL/GenBank/DDBJ databases">
        <title>Insights into the chromosomal genome structure of Flemingia macrophylla.</title>
        <authorList>
            <person name="Ding Y."/>
            <person name="Zhao Y."/>
            <person name="Bi W."/>
            <person name="Wu M."/>
            <person name="Zhao G."/>
            <person name="Gong Y."/>
            <person name="Li W."/>
            <person name="Zhang P."/>
        </authorList>
    </citation>
    <scope>NUCLEOTIDE SEQUENCE [LARGE SCALE GENOMIC DNA]</scope>
    <source>
        <strain evidence="2">DYQJB</strain>
        <tissue evidence="2">Leaf</tissue>
    </source>
</reference>
<keyword evidence="3" id="KW-1185">Reference proteome</keyword>
<name>A0ABD1L4P6_9FABA</name>
<comment type="caution">
    <text evidence="2">The sequence shown here is derived from an EMBL/GenBank/DDBJ whole genome shotgun (WGS) entry which is preliminary data.</text>
</comment>
<organism evidence="2 3">
    <name type="scientific">Flemingia macrophylla</name>
    <dbReference type="NCBI Taxonomy" id="520843"/>
    <lineage>
        <taxon>Eukaryota</taxon>
        <taxon>Viridiplantae</taxon>
        <taxon>Streptophyta</taxon>
        <taxon>Embryophyta</taxon>
        <taxon>Tracheophyta</taxon>
        <taxon>Spermatophyta</taxon>
        <taxon>Magnoliopsida</taxon>
        <taxon>eudicotyledons</taxon>
        <taxon>Gunneridae</taxon>
        <taxon>Pentapetalae</taxon>
        <taxon>rosids</taxon>
        <taxon>fabids</taxon>
        <taxon>Fabales</taxon>
        <taxon>Fabaceae</taxon>
        <taxon>Papilionoideae</taxon>
        <taxon>50 kb inversion clade</taxon>
        <taxon>NPAAA clade</taxon>
        <taxon>indigoferoid/millettioid clade</taxon>
        <taxon>Phaseoleae</taxon>
        <taxon>Flemingia</taxon>
    </lineage>
</organism>